<dbReference type="EMBL" id="CAXJIO010000015">
    <property type="protein sequence ID" value="CAL2104149.1"/>
    <property type="molecule type" value="Genomic_DNA"/>
</dbReference>
<proteinExistence type="predicted"/>
<protein>
    <recommendedName>
        <fullName evidence="2">Exodeoxyribonuclease X-like C-terminal domain-containing protein</fullName>
    </recommendedName>
</protein>
<organism evidence="3 4">
    <name type="scientific">Tenacibaculum polynesiense</name>
    <dbReference type="NCBI Taxonomy" id="3137857"/>
    <lineage>
        <taxon>Bacteria</taxon>
        <taxon>Pseudomonadati</taxon>
        <taxon>Bacteroidota</taxon>
        <taxon>Flavobacteriia</taxon>
        <taxon>Flavobacteriales</taxon>
        <taxon>Flavobacteriaceae</taxon>
        <taxon>Tenacibaculum</taxon>
    </lineage>
</organism>
<reference evidence="3 4" key="1">
    <citation type="submission" date="2024-05" db="EMBL/GenBank/DDBJ databases">
        <authorList>
            <person name="Duchaud E."/>
        </authorList>
    </citation>
    <scope>NUCLEOTIDE SEQUENCE [LARGE SCALE GENOMIC DNA]</scope>
    <source>
        <strain evidence="3">Ena-SAMPLE-TAB-13-05-2024-13:56:06:370-140308</strain>
    </source>
</reference>
<comment type="caution">
    <text evidence="3">The sequence shown here is derived from an EMBL/GenBank/DDBJ whole genome shotgun (WGS) entry which is preliminary data.</text>
</comment>
<sequence>MRIIMIFFIKMFQYFLGAIFWKIFNWNSPKRENYSKRKRTISLPKDGIIRFSFGKYRGQPVKKIWNSNRQYIDWLRENVDMTKYPNEEFMIELLFNAEA</sequence>
<accession>A0ABP1F653</accession>
<evidence type="ECO:0000256" key="1">
    <source>
        <dbReference type="SAM" id="Phobius"/>
    </source>
</evidence>
<keyword evidence="1" id="KW-0812">Transmembrane</keyword>
<name>A0ABP1F653_9FLAO</name>
<feature type="domain" description="Exodeoxyribonuclease X-like C-terminal" evidence="2">
    <location>
        <begin position="51"/>
        <end position="80"/>
    </location>
</feature>
<evidence type="ECO:0000259" key="2">
    <source>
        <dbReference type="Pfam" id="PF20600"/>
    </source>
</evidence>
<evidence type="ECO:0000313" key="3">
    <source>
        <dbReference type="EMBL" id="CAL2104149.1"/>
    </source>
</evidence>
<dbReference type="Pfam" id="PF20600">
    <property type="entry name" value="ExoX-like_C"/>
    <property type="match status" value="1"/>
</dbReference>
<keyword evidence="1" id="KW-1133">Transmembrane helix</keyword>
<evidence type="ECO:0000313" key="4">
    <source>
        <dbReference type="Proteomes" id="UP001497527"/>
    </source>
</evidence>
<gene>
    <name evidence="3" type="ORF">T190423A01A_60086</name>
</gene>
<dbReference type="InterPro" id="IPR046768">
    <property type="entry name" value="ExoX-like_C"/>
</dbReference>
<feature type="transmembrane region" description="Helical" evidence="1">
    <location>
        <begin position="6"/>
        <end position="24"/>
    </location>
</feature>
<keyword evidence="1" id="KW-0472">Membrane</keyword>
<dbReference type="Proteomes" id="UP001497527">
    <property type="component" value="Unassembled WGS sequence"/>
</dbReference>
<keyword evidence="4" id="KW-1185">Reference proteome</keyword>